<keyword evidence="8" id="KW-0408">Iron</keyword>
<dbReference type="Proteomes" id="UP000198824">
    <property type="component" value="Unassembled WGS sequence"/>
</dbReference>
<comment type="cofactor">
    <cofactor evidence="1">
        <name>pyridoxal 5'-phosphate</name>
        <dbReference type="ChEBI" id="CHEBI:597326"/>
    </cofactor>
</comment>
<dbReference type="GO" id="GO:0051536">
    <property type="term" value="F:iron-sulfur cluster binding"/>
    <property type="evidence" value="ECO:0007669"/>
    <property type="project" value="UniProtKB-KW"/>
</dbReference>
<proteinExistence type="inferred from homology"/>
<sequence>MAARIYLDHAAATPVRPEAAAAMADGMRRWANPSSPHAEGRAARAALEEARARIKGALGWDGHLIFTSGASEAAALALAGRGDVAASAVEHDAILRHAAGRLPVDAAGQVMWPEAAGPLAVQQVNSETGVVQALDGRGVLLADCAQGAGRLALPEADMLIVSAHKLGGPPGIGALLVRDLELLRPTGGQERGYRPGTENLPAALGFAAALEAPRDWFEAVAPLRAQLDAAVEAAGGEVIGRDAPRIATIASYRMPGTAAAAQLIRFDLAGFAVSAGSACSSGTLKASHVLTAMGYDEQAAGEVIRVSFGWTTAPEDVECFAEAWTRMARGRAAA</sequence>
<evidence type="ECO:0000256" key="6">
    <source>
        <dbReference type="ARBA" id="ARBA00022723"/>
    </source>
</evidence>
<evidence type="ECO:0000256" key="1">
    <source>
        <dbReference type="ARBA" id="ARBA00001933"/>
    </source>
</evidence>
<dbReference type="GO" id="GO:0031071">
    <property type="term" value="F:cysteine desulfurase activity"/>
    <property type="evidence" value="ECO:0007669"/>
    <property type="project" value="UniProtKB-EC"/>
</dbReference>
<evidence type="ECO:0000313" key="12">
    <source>
        <dbReference type="EMBL" id="SFR97396.1"/>
    </source>
</evidence>
<evidence type="ECO:0000313" key="13">
    <source>
        <dbReference type="Proteomes" id="UP000198824"/>
    </source>
</evidence>
<keyword evidence="7" id="KW-0663">Pyridoxal phosphate</keyword>
<dbReference type="InterPro" id="IPR015424">
    <property type="entry name" value="PyrdxlP-dep_Trfase"/>
</dbReference>
<dbReference type="AlphaFoldDB" id="A0A1I6L1S1"/>
<dbReference type="STRING" id="1166337.SAMN05192580_2160"/>
<dbReference type="Gene3D" id="3.40.640.10">
    <property type="entry name" value="Type I PLP-dependent aspartate aminotransferase-like (Major domain)"/>
    <property type="match status" value="1"/>
</dbReference>
<dbReference type="InterPro" id="IPR000192">
    <property type="entry name" value="Aminotrans_V_dom"/>
</dbReference>
<reference evidence="12 13" key="1">
    <citation type="submission" date="2016-10" db="EMBL/GenBank/DDBJ databases">
        <authorList>
            <person name="de Groot N.N."/>
        </authorList>
    </citation>
    <scope>NUCLEOTIDE SEQUENCE [LARGE SCALE GENOMIC DNA]</scope>
    <source>
        <strain evidence="12 13">S5-249</strain>
    </source>
</reference>
<dbReference type="PANTHER" id="PTHR11601:SF34">
    <property type="entry name" value="CYSTEINE DESULFURASE"/>
    <property type="match status" value="1"/>
</dbReference>
<dbReference type="PANTHER" id="PTHR11601">
    <property type="entry name" value="CYSTEINE DESULFURYLASE FAMILY MEMBER"/>
    <property type="match status" value="1"/>
</dbReference>
<organism evidence="12 13">
    <name type="scientific">Sphingomonas jatrophae</name>
    <dbReference type="NCBI Taxonomy" id="1166337"/>
    <lineage>
        <taxon>Bacteria</taxon>
        <taxon>Pseudomonadati</taxon>
        <taxon>Pseudomonadota</taxon>
        <taxon>Alphaproteobacteria</taxon>
        <taxon>Sphingomonadales</taxon>
        <taxon>Sphingomonadaceae</taxon>
        <taxon>Sphingomonas</taxon>
    </lineage>
</organism>
<evidence type="ECO:0000259" key="11">
    <source>
        <dbReference type="Pfam" id="PF00266"/>
    </source>
</evidence>
<dbReference type="Gene3D" id="1.10.260.50">
    <property type="match status" value="1"/>
</dbReference>
<gene>
    <name evidence="12" type="ORF">SAMN05192580_2160</name>
</gene>
<evidence type="ECO:0000256" key="10">
    <source>
        <dbReference type="ARBA" id="ARBA00050776"/>
    </source>
</evidence>
<dbReference type="RefSeq" id="WP_242653444.1">
    <property type="nucleotide sequence ID" value="NZ_FOZG01000002.1"/>
</dbReference>
<keyword evidence="9" id="KW-0411">Iron-sulfur</keyword>
<dbReference type="EMBL" id="FOZG01000002">
    <property type="protein sequence ID" value="SFR97396.1"/>
    <property type="molecule type" value="Genomic_DNA"/>
</dbReference>
<dbReference type="InterPro" id="IPR016454">
    <property type="entry name" value="Cysteine_dSase"/>
</dbReference>
<evidence type="ECO:0000256" key="4">
    <source>
        <dbReference type="ARBA" id="ARBA00013558"/>
    </source>
</evidence>
<feature type="domain" description="Aminotransferase class V" evidence="11">
    <location>
        <begin position="5"/>
        <end position="319"/>
    </location>
</feature>
<accession>A0A1I6L1S1</accession>
<dbReference type="InterPro" id="IPR015421">
    <property type="entry name" value="PyrdxlP-dep_Trfase_major"/>
</dbReference>
<keyword evidence="6" id="KW-0479">Metal-binding</keyword>
<evidence type="ECO:0000256" key="7">
    <source>
        <dbReference type="ARBA" id="ARBA00022898"/>
    </source>
</evidence>
<protein>
    <recommendedName>
        <fullName evidence="4">Cysteine desulfurase</fullName>
    </recommendedName>
</protein>
<comment type="similarity">
    <text evidence="3">Belongs to the class-V pyridoxal-phosphate-dependent aminotransferase family. NifS/IscS subfamily.</text>
</comment>
<dbReference type="PIRSF" id="PIRSF005572">
    <property type="entry name" value="NifS"/>
    <property type="match status" value="1"/>
</dbReference>
<name>A0A1I6L1S1_9SPHN</name>
<evidence type="ECO:0000256" key="9">
    <source>
        <dbReference type="ARBA" id="ARBA00023014"/>
    </source>
</evidence>
<evidence type="ECO:0000256" key="8">
    <source>
        <dbReference type="ARBA" id="ARBA00023004"/>
    </source>
</evidence>
<keyword evidence="5" id="KW-0808">Transferase</keyword>
<dbReference type="Gene3D" id="3.90.1150.10">
    <property type="entry name" value="Aspartate Aminotransferase, domain 1"/>
    <property type="match status" value="1"/>
</dbReference>
<comment type="catalytic activity">
    <reaction evidence="10">
        <text>(sulfur carrier)-H + L-cysteine = (sulfur carrier)-SH + L-alanine</text>
        <dbReference type="Rhea" id="RHEA:43892"/>
        <dbReference type="Rhea" id="RHEA-COMP:14737"/>
        <dbReference type="Rhea" id="RHEA-COMP:14739"/>
        <dbReference type="ChEBI" id="CHEBI:29917"/>
        <dbReference type="ChEBI" id="CHEBI:35235"/>
        <dbReference type="ChEBI" id="CHEBI:57972"/>
        <dbReference type="ChEBI" id="CHEBI:64428"/>
        <dbReference type="EC" id="2.8.1.7"/>
    </reaction>
</comment>
<dbReference type="Pfam" id="PF00266">
    <property type="entry name" value="Aminotran_5"/>
    <property type="match status" value="1"/>
</dbReference>
<evidence type="ECO:0000256" key="3">
    <source>
        <dbReference type="ARBA" id="ARBA00006490"/>
    </source>
</evidence>
<dbReference type="InterPro" id="IPR015422">
    <property type="entry name" value="PyrdxlP-dep_Trfase_small"/>
</dbReference>
<dbReference type="SUPFAM" id="SSF53383">
    <property type="entry name" value="PLP-dependent transferases"/>
    <property type="match status" value="1"/>
</dbReference>
<dbReference type="GO" id="GO:0046872">
    <property type="term" value="F:metal ion binding"/>
    <property type="evidence" value="ECO:0007669"/>
    <property type="project" value="UniProtKB-KW"/>
</dbReference>
<keyword evidence="13" id="KW-1185">Reference proteome</keyword>
<evidence type="ECO:0000256" key="5">
    <source>
        <dbReference type="ARBA" id="ARBA00022679"/>
    </source>
</evidence>
<evidence type="ECO:0000256" key="2">
    <source>
        <dbReference type="ARBA" id="ARBA00003120"/>
    </source>
</evidence>
<comment type="function">
    <text evidence="2">Catalyzes the removal of elemental sulfur atoms from cysteine to produce alanine. Seems to participate in the biosynthesis of the nitrogenase metalloclusters by providing the inorganic sulfur required for the Fe-S core formation.</text>
</comment>